<comment type="caution">
    <text evidence="1">The sequence shown here is derived from an EMBL/GenBank/DDBJ whole genome shotgun (WGS) entry which is preliminary data.</text>
</comment>
<sequence length="236" mass="27033">MKNSRLRITIENPCNKIDWTSMSDYERGKFCSICSRGVVDFSKMTDGEIVNYLNRSEEAICARLNKSQMNRVLEINKPNKINHWNKIAATFALMTFTTVASANNVLDNGLKMELSINESIEDKKKYIVKNQSNDSIPKIIKGKVIEEGWDHPVQTTVFVMGTKIKVETDSLGNFEILIPKKYRKEEITLVVESTGVEGDTVLTLNVSELPKDEVIITKKPMAIGEVIRIRWWQFWK</sequence>
<dbReference type="EMBL" id="JAKEVZ010000002">
    <property type="protein sequence ID" value="MCF1750006.1"/>
    <property type="molecule type" value="Genomic_DNA"/>
</dbReference>
<accession>A0ABS9BSA1</accession>
<dbReference type="Proteomes" id="UP001201449">
    <property type="component" value="Unassembled WGS sequence"/>
</dbReference>
<gene>
    <name evidence="1" type="ORF">L0U89_02905</name>
</gene>
<name>A0ABS9BSA1_9BACT</name>
<dbReference type="RefSeq" id="WP_234860149.1">
    <property type="nucleotide sequence ID" value="NZ_JAKEVZ010000002.1"/>
</dbReference>
<proteinExistence type="predicted"/>
<organism evidence="1 2">
    <name type="scientific">Mariniradius sediminis</name>
    <dbReference type="NCBI Taxonomy" id="2909237"/>
    <lineage>
        <taxon>Bacteria</taxon>
        <taxon>Pseudomonadati</taxon>
        <taxon>Bacteroidota</taxon>
        <taxon>Cytophagia</taxon>
        <taxon>Cytophagales</taxon>
        <taxon>Cyclobacteriaceae</taxon>
        <taxon>Mariniradius</taxon>
    </lineage>
</organism>
<protein>
    <submittedName>
        <fullName evidence="1">Carboxypeptidase-like regulatory domain-containing protein</fullName>
    </submittedName>
</protein>
<evidence type="ECO:0000313" key="1">
    <source>
        <dbReference type="EMBL" id="MCF1750006.1"/>
    </source>
</evidence>
<reference evidence="1 2" key="1">
    <citation type="submission" date="2022-01" db="EMBL/GenBank/DDBJ databases">
        <title>Mariniradius saccharolyticus sp. nov., isolated from sediment of a river.</title>
        <authorList>
            <person name="Liu H."/>
        </authorList>
    </citation>
    <scope>NUCLEOTIDE SEQUENCE [LARGE SCALE GENOMIC DNA]</scope>
    <source>
        <strain evidence="1 2">RY-2</strain>
    </source>
</reference>
<evidence type="ECO:0000313" key="2">
    <source>
        <dbReference type="Proteomes" id="UP001201449"/>
    </source>
</evidence>
<keyword evidence="2" id="KW-1185">Reference proteome</keyword>